<dbReference type="Proteomes" id="UP001597187">
    <property type="component" value="Unassembled WGS sequence"/>
</dbReference>
<evidence type="ECO:0000313" key="2">
    <source>
        <dbReference type="Proteomes" id="UP001597187"/>
    </source>
</evidence>
<proteinExistence type="predicted"/>
<evidence type="ECO:0000313" key="1">
    <source>
        <dbReference type="EMBL" id="MFD1512460.1"/>
    </source>
</evidence>
<sequence>MNLSRGFEADLEQVLLDEVWEAVDGPDGLAQQIVDRSHEVLRAYGTRHDYDVESVIDSMVGPTVDRHAYVIVARYGWEHPAAPHFAFGSSNHTVDGNPILSFIWEDPPDWIAQEFEQEGDGYRVFLPEVEVSGLPESRFIREGLQWLRREVGR</sequence>
<dbReference type="EMBL" id="JBHUDC010000002">
    <property type="protein sequence ID" value="MFD1512460.1"/>
    <property type="molecule type" value="Genomic_DNA"/>
</dbReference>
<gene>
    <name evidence="1" type="ORF">ACFSBT_04095</name>
</gene>
<comment type="caution">
    <text evidence="1">The sequence shown here is derived from an EMBL/GenBank/DDBJ whole genome shotgun (WGS) entry which is preliminary data.</text>
</comment>
<name>A0ABD6ARF1_9EURY</name>
<accession>A0ABD6ARF1</accession>
<protein>
    <submittedName>
        <fullName evidence="1">Uncharacterized protein</fullName>
    </submittedName>
</protein>
<keyword evidence="2" id="KW-1185">Reference proteome</keyword>
<organism evidence="1 2">
    <name type="scientific">Halomarina rubra</name>
    <dbReference type="NCBI Taxonomy" id="2071873"/>
    <lineage>
        <taxon>Archaea</taxon>
        <taxon>Methanobacteriati</taxon>
        <taxon>Methanobacteriota</taxon>
        <taxon>Stenosarchaea group</taxon>
        <taxon>Halobacteria</taxon>
        <taxon>Halobacteriales</taxon>
        <taxon>Natronomonadaceae</taxon>
        <taxon>Halomarina</taxon>
    </lineage>
</organism>
<dbReference type="AlphaFoldDB" id="A0ABD6ARF1"/>
<reference evidence="1 2" key="1">
    <citation type="journal article" date="2019" name="Int. J. Syst. Evol. Microbiol.">
        <title>The Global Catalogue of Microorganisms (GCM) 10K type strain sequencing project: providing services to taxonomists for standard genome sequencing and annotation.</title>
        <authorList>
            <consortium name="The Broad Institute Genomics Platform"/>
            <consortium name="The Broad Institute Genome Sequencing Center for Infectious Disease"/>
            <person name="Wu L."/>
            <person name="Ma J."/>
        </authorList>
    </citation>
    <scope>NUCLEOTIDE SEQUENCE [LARGE SCALE GENOMIC DNA]</scope>
    <source>
        <strain evidence="1 2">CGMCC 1.12563</strain>
    </source>
</reference>
<dbReference type="RefSeq" id="WP_250872438.1">
    <property type="nucleotide sequence ID" value="NZ_JALXFV010000002.1"/>
</dbReference>